<dbReference type="PANTHER" id="PTHR45228">
    <property type="entry name" value="CYCLIC DI-GMP PHOSPHODIESTERASE TM_0186-RELATED"/>
    <property type="match status" value="1"/>
</dbReference>
<evidence type="ECO:0000313" key="4">
    <source>
        <dbReference type="Proteomes" id="UP001054820"/>
    </source>
</evidence>
<dbReference type="Gene3D" id="1.10.3210.10">
    <property type="entry name" value="Hypothetical protein af1432"/>
    <property type="match status" value="1"/>
</dbReference>
<feature type="domain" description="HD/PDEase" evidence="2">
    <location>
        <begin position="168"/>
        <end position="319"/>
    </location>
</feature>
<dbReference type="Pfam" id="PF13487">
    <property type="entry name" value="HD_5"/>
    <property type="match status" value="1"/>
</dbReference>
<protein>
    <submittedName>
        <fullName evidence="3">Response regulator</fullName>
    </submittedName>
</protein>
<dbReference type="InterPro" id="IPR003607">
    <property type="entry name" value="HD/PDEase_dom"/>
</dbReference>
<evidence type="ECO:0000259" key="1">
    <source>
        <dbReference type="SMART" id="SM00448"/>
    </source>
</evidence>
<dbReference type="SUPFAM" id="SSF109604">
    <property type="entry name" value="HD-domain/PDEase-like"/>
    <property type="match status" value="1"/>
</dbReference>
<proteinExistence type="predicted"/>
<name>A0ABM7MBZ5_9GAMM</name>
<keyword evidence="4" id="KW-1185">Reference proteome</keyword>
<accession>A0ABM7MBZ5</accession>
<evidence type="ECO:0000313" key="3">
    <source>
        <dbReference type="EMBL" id="BCN92883.1"/>
    </source>
</evidence>
<dbReference type="InterPro" id="IPR052020">
    <property type="entry name" value="Cyclic_di-GMP/3'3'-cGAMP_PDE"/>
</dbReference>
<dbReference type="Gene3D" id="3.40.50.2300">
    <property type="match status" value="1"/>
</dbReference>
<dbReference type="Proteomes" id="UP001054820">
    <property type="component" value="Chromosome"/>
</dbReference>
<dbReference type="InterPro" id="IPR001789">
    <property type="entry name" value="Sig_transdc_resp-reg_receiver"/>
</dbReference>
<dbReference type="Pfam" id="PF00072">
    <property type="entry name" value="Response_reg"/>
    <property type="match status" value="1"/>
</dbReference>
<dbReference type="PANTHER" id="PTHR45228:SF5">
    <property type="entry name" value="CYCLIC DI-GMP PHOSPHODIESTERASE VC_1348-RELATED"/>
    <property type="match status" value="1"/>
</dbReference>
<dbReference type="SMART" id="SM00471">
    <property type="entry name" value="HDc"/>
    <property type="match status" value="1"/>
</dbReference>
<evidence type="ECO:0000259" key="2">
    <source>
        <dbReference type="SMART" id="SM00471"/>
    </source>
</evidence>
<sequence>MVMATKSKILCVDDTPTNLKLLIDLLSDLYEVKIATNGVQALEILESYQADLVLLDIMMPEMDGYETCQHIRNNLKTKDIPILFITAKNQPEDEEKGLRIGGNDFISKPINPGVLYARIETQIKLHEAQKSLQAHNEDLEEQVKQRIGEVLRLQDSSIYVMVSLAEFRDENTGNHIRRTQYYVETLAKAAANTALFRPYLSDKNIEVITKSAPLHDIGKIAIPDPILLKPGKLTDEEFTVMKTHAEKGYQILKQASRSMGESGQVLEVAQQIALSHHEKWDGSGYPNGLVGEAIPLAARLMALADVYDALTSARPYKRAFSAEEAFEIIEQGRDSHFQPELVDLFLQLKSQLQQIALEHPDPQVE</sequence>
<dbReference type="EMBL" id="AP024202">
    <property type="protein sequence ID" value="BCN92883.1"/>
    <property type="molecule type" value="Genomic_DNA"/>
</dbReference>
<gene>
    <name evidence="3" type="ORF">THMIRHAM_06680</name>
</gene>
<feature type="domain" description="Response regulatory" evidence="1">
    <location>
        <begin position="7"/>
        <end position="119"/>
    </location>
</feature>
<dbReference type="SUPFAM" id="SSF52172">
    <property type="entry name" value="CheY-like"/>
    <property type="match status" value="1"/>
</dbReference>
<dbReference type="SMART" id="SM00448">
    <property type="entry name" value="REC"/>
    <property type="match status" value="1"/>
</dbReference>
<organism evidence="3 4">
    <name type="scientific">Thiomicrorhabdus immobilis</name>
    <dbReference type="NCBI Taxonomy" id="2791037"/>
    <lineage>
        <taxon>Bacteria</taxon>
        <taxon>Pseudomonadati</taxon>
        <taxon>Pseudomonadota</taxon>
        <taxon>Gammaproteobacteria</taxon>
        <taxon>Thiotrichales</taxon>
        <taxon>Piscirickettsiaceae</taxon>
        <taxon>Thiomicrorhabdus</taxon>
    </lineage>
</organism>
<dbReference type="CDD" id="cd00077">
    <property type="entry name" value="HDc"/>
    <property type="match status" value="1"/>
</dbReference>
<reference evidence="3" key="1">
    <citation type="journal article" date="2022" name="Arch. Microbiol.">
        <title>Thiomicrorhabdus immobilis sp. nov., a mesophilic sulfur-oxidizing bacterium isolated from sediment of a brackish lake in northern Japan.</title>
        <authorList>
            <person name="Kojima H."/>
            <person name="Mochizuki J."/>
            <person name="Kanda M."/>
            <person name="Watanabe T."/>
            <person name="Fukui M."/>
        </authorList>
    </citation>
    <scope>NUCLEOTIDE SEQUENCE</scope>
    <source>
        <strain evidence="3">Am19</strain>
    </source>
</reference>
<dbReference type="InterPro" id="IPR011006">
    <property type="entry name" value="CheY-like_superfamily"/>
</dbReference>